<comment type="caution">
    <text evidence="5">The sequence shown here is derived from an EMBL/GenBank/DDBJ whole genome shotgun (WGS) entry which is preliminary data.</text>
</comment>
<protein>
    <recommendedName>
        <fullName evidence="1">[acyl-carrier-protein] S-malonyltransferase</fullName>
        <ecNumber evidence="1">2.3.1.39</ecNumber>
    </recommendedName>
</protein>
<reference evidence="5 6" key="1">
    <citation type="submission" date="2018-05" db="EMBL/GenBank/DDBJ databases">
        <title>The Hungate 1000. A catalogue of reference genomes from the rumen microbiome.</title>
        <authorList>
            <person name="Kelly W."/>
        </authorList>
    </citation>
    <scope>NUCLEOTIDE SEQUENCE [LARGE SCALE GENOMIC DNA]</scope>
    <source>
        <strain evidence="5 6">SAb67</strain>
    </source>
</reference>
<dbReference type="InterPro" id="IPR050858">
    <property type="entry name" value="Mal-CoA-ACP_Trans/PKS_FabD"/>
</dbReference>
<dbReference type="SUPFAM" id="SSF52151">
    <property type="entry name" value="FabD/lysophospholipase-like"/>
    <property type="match status" value="1"/>
</dbReference>
<dbReference type="InterPro" id="IPR001227">
    <property type="entry name" value="Ac_transferase_dom_sf"/>
</dbReference>
<evidence type="ECO:0000313" key="5">
    <source>
        <dbReference type="EMBL" id="PWJ10211.1"/>
    </source>
</evidence>
<dbReference type="Proteomes" id="UP000245720">
    <property type="component" value="Unassembled WGS sequence"/>
</dbReference>
<dbReference type="OrthoDB" id="1885935at2"/>
<dbReference type="EMBL" id="QGDI01000015">
    <property type="protein sequence ID" value="PWJ10211.1"/>
    <property type="molecule type" value="Genomic_DNA"/>
</dbReference>
<dbReference type="RefSeq" id="WP_109727777.1">
    <property type="nucleotide sequence ID" value="NZ_CACVSX010000012.1"/>
</dbReference>
<evidence type="ECO:0000313" key="6">
    <source>
        <dbReference type="Proteomes" id="UP000245720"/>
    </source>
</evidence>
<dbReference type="PANTHER" id="PTHR42681">
    <property type="entry name" value="MALONYL-COA-ACYL CARRIER PROTEIN TRANSACYLASE, MITOCHONDRIAL"/>
    <property type="match status" value="1"/>
</dbReference>
<dbReference type="PANTHER" id="PTHR42681:SF1">
    <property type="entry name" value="MALONYL-COA-ACYL CARRIER PROTEIN TRANSACYLASE, MITOCHONDRIAL"/>
    <property type="match status" value="1"/>
</dbReference>
<evidence type="ECO:0000256" key="1">
    <source>
        <dbReference type="ARBA" id="ARBA00013258"/>
    </source>
</evidence>
<organism evidence="5 6">
    <name type="scientific">Ruminococcus flavefaciens</name>
    <dbReference type="NCBI Taxonomy" id="1265"/>
    <lineage>
        <taxon>Bacteria</taxon>
        <taxon>Bacillati</taxon>
        <taxon>Bacillota</taxon>
        <taxon>Clostridia</taxon>
        <taxon>Eubacteriales</taxon>
        <taxon>Oscillospiraceae</taxon>
        <taxon>Ruminococcus</taxon>
    </lineage>
</organism>
<accession>A0A315YGP3</accession>
<dbReference type="EC" id="2.3.1.39" evidence="1"/>
<sequence length="296" mass="33287">MYNRAFLFNGIGSKPEKLLVKLPPELMDRYEHYLGEAFGRLGLSMDLEKNKAYDGRVAEWIISLICDRVVFEHYIDKGIIPDIGAGYSSGIVSISGCFGSVPHEFAHDIIMMNRATMRCLEEHDEKLDMGIVIGFSYSDIEELFDGKFSPDELVIGSGNSKFHVMVSGKASTVEKALLLCQNEGAIKAFSFGTGVAYHHPIMKKYSQEYVDFCASTTYKAPTYPILSIFDREVMTTGEQVLRENQLNVYTPIRWDLAVKKLEELGVTEFFDVSANGAVSKFSRVSRKCKIYTLEDV</sequence>
<dbReference type="GO" id="GO:0006633">
    <property type="term" value="P:fatty acid biosynthetic process"/>
    <property type="evidence" value="ECO:0007669"/>
    <property type="project" value="TreeGrafter"/>
</dbReference>
<dbReference type="Gene3D" id="3.40.366.10">
    <property type="entry name" value="Malonyl-Coenzyme A Acyl Carrier Protein, domain 2"/>
    <property type="match status" value="1"/>
</dbReference>
<name>A0A315YGP3_RUMFL</name>
<dbReference type="GO" id="GO:0005829">
    <property type="term" value="C:cytosol"/>
    <property type="evidence" value="ECO:0007669"/>
    <property type="project" value="TreeGrafter"/>
</dbReference>
<dbReference type="InterPro" id="IPR016035">
    <property type="entry name" value="Acyl_Trfase/lysoPLipase"/>
</dbReference>
<evidence type="ECO:0000256" key="4">
    <source>
        <dbReference type="ARBA" id="ARBA00048462"/>
    </source>
</evidence>
<proteinExistence type="predicted"/>
<gene>
    <name evidence="5" type="ORF">IE37_03101</name>
</gene>
<keyword evidence="3" id="KW-0012">Acyltransferase</keyword>
<evidence type="ECO:0000256" key="2">
    <source>
        <dbReference type="ARBA" id="ARBA00022679"/>
    </source>
</evidence>
<dbReference type="STRING" id="1265.SAMN02910280_2292"/>
<keyword evidence="2" id="KW-0808">Transferase</keyword>
<evidence type="ECO:0000256" key="3">
    <source>
        <dbReference type="ARBA" id="ARBA00023315"/>
    </source>
</evidence>
<comment type="catalytic activity">
    <reaction evidence="4">
        <text>holo-[ACP] + malonyl-CoA = malonyl-[ACP] + CoA</text>
        <dbReference type="Rhea" id="RHEA:41792"/>
        <dbReference type="Rhea" id="RHEA-COMP:9623"/>
        <dbReference type="Rhea" id="RHEA-COMP:9685"/>
        <dbReference type="ChEBI" id="CHEBI:57287"/>
        <dbReference type="ChEBI" id="CHEBI:57384"/>
        <dbReference type="ChEBI" id="CHEBI:64479"/>
        <dbReference type="ChEBI" id="CHEBI:78449"/>
        <dbReference type="EC" id="2.3.1.39"/>
    </reaction>
</comment>
<dbReference type="GO" id="GO:0004314">
    <property type="term" value="F:[acyl-carrier-protein] S-malonyltransferase activity"/>
    <property type="evidence" value="ECO:0007669"/>
    <property type="project" value="UniProtKB-EC"/>
</dbReference>
<dbReference type="Gene3D" id="3.30.70.250">
    <property type="entry name" value="Malonyl-CoA ACP transacylase, ACP-binding"/>
    <property type="match status" value="1"/>
</dbReference>
<dbReference type="AlphaFoldDB" id="A0A315YGP3"/>